<evidence type="ECO:0000313" key="2">
    <source>
        <dbReference type="EMBL" id="CEM29797.1"/>
    </source>
</evidence>
<feature type="region of interest" description="Disordered" evidence="1">
    <location>
        <begin position="119"/>
        <end position="144"/>
    </location>
</feature>
<sequence length="369" mass="40712">MSSPWIVDARRRGSGVILRPSPAWMKKQEEAAGGGSGAGAAPREPLSLPLSCGFAYTEGAHPPPLCPSPPSESAAAENVVGAVFEDTSSIPLSQMPPFAEYDDDQPLPKWMLGDEMVNDTHRPQRDSASGAEEAQQARAADFAERPFQHHERVYRIGMSSCRTTEDVRESSDPSSGGAGRCERYFFDRLVKREVAPLVRVKEEPEWEGGLGDRSWLTAYTEGAHPPPLCPSPPSECAAAENVVGAVFEDTSRIPLSQMPPFAEYDDDQPLPKWMLGDEMLVDTHRPQRDSASGAEEAHESRAADFAERPFQHHERVYRIGMSSCRTTEDVRESSDPSSGGAARCERYFFDRPVKQEVAPLVRVKEEPEW</sequence>
<organism evidence="2 3">
    <name type="scientific">Vitrella brassicaformis (strain CCMP3155)</name>
    <dbReference type="NCBI Taxonomy" id="1169540"/>
    <lineage>
        <taxon>Eukaryota</taxon>
        <taxon>Sar</taxon>
        <taxon>Alveolata</taxon>
        <taxon>Colpodellida</taxon>
        <taxon>Vitrellaceae</taxon>
        <taxon>Vitrella</taxon>
    </lineage>
</organism>
<feature type="region of interest" description="Disordered" evidence="1">
    <location>
        <begin position="285"/>
        <end position="307"/>
    </location>
</feature>
<feature type="region of interest" description="Disordered" evidence="1">
    <location>
        <begin position="19"/>
        <end position="44"/>
    </location>
</feature>
<feature type="region of interest" description="Disordered" evidence="1">
    <location>
        <begin position="323"/>
        <end position="342"/>
    </location>
</feature>
<evidence type="ECO:0000313" key="3">
    <source>
        <dbReference type="Proteomes" id="UP000041254"/>
    </source>
</evidence>
<feature type="compositionally biased region" description="Basic and acidic residues" evidence="1">
    <location>
        <begin position="295"/>
        <end position="307"/>
    </location>
</feature>
<dbReference type="Proteomes" id="UP000041254">
    <property type="component" value="Unassembled WGS sequence"/>
</dbReference>
<reference evidence="2 3" key="1">
    <citation type="submission" date="2014-11" db="EMBL/GenBank/DDBJ databases">
        <authorList>
            <person name="Zhu J."/>
            <person name="Qi W."/>
            <person name="Song R."/>
        </authorList>
    </citation>
    <scope>NUCLEOTIDE SEQUENCE [LARGE SCALE GENOMIC DNA]</scope>
</reference>
<name>A0A0G4GIY1_VITBC</name>
<protein>
    <submittedName>
        <fullName evidence="2">Uncharacterized protein</fullName>
    </submittedName>
</protein>
<accession>A0A0G4GIY1</accession>
<evidence type="ECO:0000256" key="1">
    <source>
        <dbReference type="SAM" id="MobiDB-lite"/>
    </source>
</evidence>
<dbReference type="VEuPathDB" id="CryptoDB:Vbra_4536"/>
<dbReference type="EMBL" id="CDMY01000681">
    <property type="protein sequence ID" value="CEM29797.1"/>
    <property type="molecule type" value="Genomic_DNA"/>
</dbReference>
<gene>
    <name evidence="2" type="ORF">Vbra_4536</name>
</gene>
<proteinExistence type="predicted"/>
<dbReference type="AlphaFoldDB" id="A0A0G4GIY1"/>
<keyword evidence="3" id="KW-1185">Reference proteome</keyword>
<dbReference type="InParanoid" id="A0A0G4GIY1"/>